<dbReference type="EMBL" id="MVGC01000020">
    <property type="protein sequence ID" value="RJE26525.1"/>
    <property type="molecule type" value="Genomic_DNA"/>
</dbReference>
<name>A0A3A3A961_9EURO</name>
<evidence type="ECO:0000256" key="1">
    <source>
        <dbReference type="SAM" id="MobiDB-lite"/>
    </source>
</evidence>
<feature type="region of interest" description="Disordered" evidence="1">
    <location>
        <begin position="201"/>
        <end position="267"/>
    </location>
</feature>
<feature type="compositionally biased region" description="Polar residues" evidence="1">
    <location>
        <begin position="47"/>
        <end position="57"/>
    </location>
</feature>
<evidence type="ECO:0000313" key="3">
    <source>
        <dbReference type="Proteomes" id="UP000266188"/>
    </source>
</evidence>
<feature type="region of interest" description="Disordered" evidence="1">
    <location>
        <begin position="26"/>
        <end position="132"/>
    </location>
</feature>
<protein>
    <submittedName>
        <fullName evidence="2">Uncharacterized protein</fullName>
    </submittedName>
</protein>
<accession>A0A3A3A961</accession>
<dbReference type="Proteomes" id="UP000266188">
    <property type="component" value="Unassembled WGS sequence"/>
</dbReference>
<feature type="compositionally biased region" description="Polar residues" evidence="1">
    <location>
        <begin position="110"/>
        <end position="120"/>
    </location>
</feature>
<keyword evidence="3" id="KW-1185">Reference proteome</keyword>
<reference evidence="3" key="1">
    <citation type="submission" date="2017-02" db="EMBL/GenBank/DDBJ databases">
        <authorList>
            <person name="Tafer H."/>
            <person name="Lopandic K."/>
        </authorList>
    </citation>
    <scope>NUCLEOTIDE SEQUENCE [LARGE SCALE GENOMIC DNA]</scope>
    <source>
        <strain evidence="3">CBS 366.77</strain>
    </source>
</reference>
<feature type="compositionally biased region" description="Basic and acidic residues" evidence="1">
    <location>
        <begin position="256"/>
        <end position="266"/>
    </location>
</feature>
<organism evidence="2 3">
    <name type="scientific">Aspergillus sclerotialis</name>
    <dbReference type="NCBI Taxonomy" id="2070753"/>
    <lineage>
        <taxon>Eukaryota</taxon>
        <taxon>Fungi</taxon>
        <taxon>Dikarya</taxon>
        <taxon>Ascomycota</taxon>
        <taxon>Pezizomycotina</taxon>
        <taxon>Eurotiomycetes</taxon>
        <taxon>Eurotiomycetidae</taxon>
        <taxon>Eurotiales</taxon>
        <taxon>Aspergillaceae</taxon>
        <taxon>Aspergillus</taxon>
        <taxon>Aspergillus subgen. Polypaecilum</taxon>
    </lineage>
</organism>
<comment type="caution">
    <text evidence="2">The sequence shown here is derived from an EMBL/GenBank/DDBJ whole genome shotgun (WGS) entry which is preliminary data.</text>
</comment>
<feature type="compositionally biased region" description="Polar residues" evidence="1">
    <location>
        <begin position="158"/>
        <end position="180"/>
    </location>
</feature>
<dbReference type="AlphaFoldDB" id="A0A3A3A961"/>
<evidence type="ECO:0000313" key="2">
    <source>
        <dbReference type="EMBL" id="RJE26525.1"/>
    </source>
</evidence>
<feature type="compositionally biased region" description="Basic and acidic residues" evidence="1">
    <location>
        <begin position="35"/>
        <end position="44"/>
    </location>
</feature>
<sequence length="635" mass="70714">MCQHSDTQSRNVRRFFPKVIETCSRRVEGTYARPDTADTRKLKEQASPGSDTENKSSMYLDPVSENVPEDVGPESRRLKEIESQESIGRQQLGRPLPEPAESARFKKQRVGSQLGTSCRVQTPLLPDKPIHDRPRRFAPEVIETGKRSFRRGGVEQVPPSQCVSLKNQPKYSNKITSSANKPLAVGSESVPESRFSYSSLLQRQQTRRHSFRVPDLPTISSNLNEENEGSEGELPVLTSSSDSPDESLKLSHGNSHHQESCDESHSGHLLSLASHSAEKQLKEQALAAFPNEQVYQSVDHFAIDKEEGESSGHEEFIISSENIGHTRYRRASSADLSWALENMRLHKEEAEMRNRAMIGTNRLQSHSAFSTLHRDFHNDENLQNTGLVGEVKRSTSPPMLGDDLIFPQSVSPQSTLCADDHLISHQAKQDESCGDCGALWLTGLQASKSGGGGGLWMGTCQNANENAPRTQQGLLPGIPITNIVPCGIHTPDRFGTYTNTTNGFTNRRRELEGMDRKSGQEDNTSEFHDGFVTQIYNYLSLGYPCVARYYDYELSEISGIPVEELRQDDLHTDAKGYAGVTRGNPCGGDSGKKCTRWVALRLYIDEFAKHQSQMDKNVPTVEAWGVRERKGSWAL</sequence>
<dbReference type="OrthoDB" id="4716584at2759"/>
<gene>
    <name evidence="2" type="ORF">PHISCL_01138</name>
</gene>
<feature type="compositionally biased region" description="Basic and acidic residues" evidence="1">
    <location>
        <begin position="73"/>
        <end position="82"/>
    </location>
</feature>
<proteinExistence type="predicted"/>
<feature type="region of interest" description="Disordered" evidence="1">
    <location>
        <begin position="150"/>
        <end position="185"/>
    </location>
</feature>